<dbReference type="Gene3D" id="3.40.50.300">
    <property type="entry name" value="P-loop containing nucleotide triphosphate hydrolases"/>
    <property type="match status" value="1"/>
</dbReference>
<evidence type="ECO:0000256" key="1">
    <source>
        <dbReference type="ARBA" id="ARBA00005417"/>
    </source>
</evidence>
<evidence type="ECO:0000313" key="7">
    <source>
        <dbReference type="Proteomes" id="UP000774283"/>
    </source>
</evidence>
<dbReference type="PROSITE" id="PS50893">
    <property type="entry name" value="ABC_TRANSPORTER_2"/>
    <property type="match status" value="1"/>
</dbReference>
<evidence type="ECO:0000256" key="2">
    <source>
        <dbReference type="ARBA" id="ARBA00022448"/>
    </source>
</evidence>
<dbReference type="SUPFAM" id="SSF52540">
    <property type="entry name" value="P-loop containing nucleoside triphosphate hydrolases"/>
    <property type="match status" value="1"/>
</dbReference>
<dbReference type="SMART" id="SM00382">
    <property type="entry name" value="AAA"/>
    <property type="match status" value="1"/>
</dbReference>
<dbReference type="InterPro" id="IPR015856">
    <property type="entry name" value="ABC_transpr_CbiO/EcfA_su"/>
</dbReference>
<dbReference type="AlphaFoldDB" id="A0A9X5IRB2"/>
<evidence type="ECO:0000313" key="6">
    <source>
        <dbReference type="EMBL" id="NKX93515.1"/>
    </source>
</evidence>
<accession>A0A9X5IRB2</accession>
<dbReference type="InterPro" id="IPR003439">
    <property type="entry name" value="ABC_transporter-like_ATP-bd"/>
</dbReference>
<dbReference type="InterPro" id="IPR017871">
    <property type="entry name" value="ABC_transporter-like_CS"/>
</dbReference>
<dbReference type="Pfam" id="PF00005">
    <property type="entry name" value="ABC_tran"/>
    <property type="match status" value="1"/>
</dbReference>
<protein>
    <submittedName>
        <fullName evidence="6">ABC transporter ATP-binding protein</fullName>
    </submittedName>
</protein>
<dbReference type="PANTHER" id="PTHR43553">
    <property type="entry name" value="HEAVY METAL TRANSPORTER"/>
    <property type="match status" value="1"/>
</dbReference>
<dbReference type="Proteomes" id="UP000774283">
    <property type="component" value="Unassembled WGS sequence"/>
</dbReference>
<dbReference type="GO" id="GO:0016887">
    <property type="term" value="F:ATP hydrolysis activity"/>
    <property type="evidence" value="ECO:0007669"/>
    <property type="project" value="InterPro"/>
</dbReference>
<dbReference type="InterPro" id="IPR050095">
    <property type="entry name" value="ECF_ABC_transporter_ATP-bd"/>
</dbReference>
<gene>
    <name evidence="6" type="ORF">HF995_09565</name>
</gene>
<dbReference type="InterPro" id="IPR027417">
    <property type="entry name" value="P-loop_NTPase"/>
</dbReference>
<dbReference type="PROSITE" id="PS00211">
    <property type="entry name" value="ABC_TRANSPORTER_1"/>
    <property type="match status" value="1"/>
</dbReference>
<proteinExistence type="inferred from homology"/>
<comment type="similarity">
    <text evidence="1">Belongs to the ABC transporter superfamily.</text>
</comment>
<comment type="caution">
    <text evidence="6">The sequence shown here is derived from an EMBL/GenBank/DDBJ whole genome shotgun (WGS) entry which is preliminary data.</text>
</comment>
<sequence length="259" mass="27673">MSSRGRLTEPDGAVEPDEAIELDGAEVRVVDRSSPGGVRTILHPVSLRLTERRVAVVGPNGSGKSTLARLLNGLVLPTAGSVRVHGLDTRRDGARVRSVVGFVFSDPDAQLVMPTPLEDVLLSLRRHERDAVRRAARARDVLARFGLADRADVSVHALSGGQKQLLALAGVLATEPRILVCDEPTTLLDLRWTAHVDALLADLPQQVVHVTHDLAAAATADRLIVVEDGRVVHDGDPAAGIAAYRERMLASSLIPPGRE</sequence>
<organism evidence="6 7">
    <name type="scientific">Sanguibacter hominis ATCC BAA-789</name>
    <dbReference type="NCBI Taxonomy" id="1312740"/>
    <lineage>
        <taxon>Bacteria</taxon>
        <taxon>Bacillati</taxon>
        <taxon>Actinomycetota</taxon>
        <taxon>Actinomycetes</taxon>
        <taxon>Micrococcales</taxon>
        <taxon>Sanguibacteraceae</taxon>
        <taxon>Sanguibacter</taxon>
    </lineage>
</organism>
<feature type="domain" description="ABC transporter" evidence="5">
    <location>
        <begin position="27"/>
        <end position="253"/>
    </location>
</feature>
<dbReference type="GO" id="GO:0043190">
    <property type="term" value="C:ATP-binding cassette (ABC) transporter complex"/>
    <property type="evidence" value="ECO:0007669"/>
    <property type="project" value="TreeGrafter"/>
</dbReference>
<dbReference type="GO" id="GO:0005524">
    <property type="term" value="F:ATP binding"/>
    <property type="evidence" value="ECO:0007669"/>
    <property type="project" value="UniProtKB-KW"/>
</dbReference>
<keyword evidence="2" id="KW-0813">Transport</keyword>
<dbReference type="GO" id="GO:0042626">
    <property type="term" value="F:ATPase-coupled transmembrane transporter activity"/>
    <property type="evidence" value="ECO:0007669"/>
    <property type="project" value="TreeGrafter"/>
</dbReference>
<evidence type="ECO:0000256" key="3">
    <source>
        <dbReference type="ARBA" id="ARBA00022741"/>
    </source>
</evidence>
<keyword evidence="4 6" id="KW-0067">ATP-binding</keyword>
<dbReference type="InterPro" id="IPR003593">
    <property type="entry name" value="AAA+_ATPase"/>
</dbReference>
<evidence type="ECO:0000259" key="5">
    <source>
        <dbReference type="PROSITE" id="PS50893"/>
    </source>
</evidence>
<dbReference type="CDD" id="cd03225">
    <property type="entry name" value="ABC_cobalt_CbiO_domain1"/>
    <property type="match status" value="1"/>
</dbReference>
<keyword evidence="7" id="KW-1185">Reference proteome</keyword>
<dbReference type="RefSeq" id="WP_168447529.1">
    <property type="nucleotide sequence ID" value="NZ_JAAXOW010000002.1"/>
</dbReference>
<name>A0A9X5IRB2_9MICO</name>
<dbReference type="PANTHER" id="PTHR43553:SF24">
    <property type="entry name" value="ENERGY-COUPLING FACTOR TRANSPORTER ATP-BINDING PROTEIN ECFA1"/>
    <property type="match status" value="1"/>
</dbReference>
<keyword evidence="3" id="KW-0547">Nucleotide-binding</keyword>
<evidence type="ECO:0000256" key="4">
    <source>
        <dbReference type="ARBA" id="ARBA00022840"/>
    </source>
</evidence>
<dbReference type="EMBL" id="JAAXOW010000002">
    <property type="protein sequence ID" value="NKX93515.1"/>
    <property type="molecule type" value="Genomic_DNA"/>
</dbReference>
<reference evidence="6 7" key="1">
    <citation type="submission" date="2020-04" db="EMBL/GenBank/DDBJ databases">
        <title>MicrobeNet Type strains.</title>
        <authorList>
            <person name="Nicholson A.C."/>
        </authorList>
    </citation>
    <scope>NUCLEOTIDE SEQUENCE [LARGE SCALE GENOMIC DNA]</scope>
    <source>
        <strain evidence="6 7">ATCC BAA-789</strain>
    </source>
</reference>